<dbReference type="Pfam" id="PF00805">
    <property type="entry name" value="Pentapeptide"/>
    <property type="match status" value="1"/>
</dbReference>
<dbReference type="InterPro" id="IPR001646">
    <property type="entry name" value="5peptide_repeat"/>
</dbReference>
<dbReference type="SUPFAM" id="SSF141571">
    <property type="entry name" value="Pentapeptide repeat-like"/>
    <property type="match status" value="1"/>
</dbReference>
<evidence type="ECO:0000313" key="1">
    <source>
        <dbReference type="EMBL" id="QDF71531.1"/>
    </source>
</evidence>
<evidence type="ECO:0000313" key="2">
    <source>
        <dbReference type="Proteomes" id="UP000317728"/>
    </source>
</evidence>
<dbReference type="EMBL" id="CP041150">
    <property type="protein sequence ID" value="QDF71531.1"/>
    <property type="molecule type" value="Genomic_DNA"/>
</dbReference>
<organism evidence="1 2">
    <name type="scientific">Mycobacteroides chelonae</name>
    <name type="common">Mycobacterium chelonae</name>
    <dbReference type="NCBI Taxonomy" id="1774"/>
    <lineage>
        <taxon>Bacteria</taxon>
        <taxon>Bacillati</taxon>
        <taxon>Actinomycetota</taxon>
        <taxon>Actinomycetes</taxon>
        <taxon>Mycobacteriales</taxon>
        <taxon>Mycobacteriaceae</taxon>
        <taxon>Mycobacteroides</taxon>
    </lineage>
</organism>
<dbReference type="InterPro" id="IPR051082">
    <property type="entry name" value="Pentapeptide-BTB/POZ_domain"/>
</dbReference>
<dbReference type="Gene3D" id="2.160.20.80">
    <property type="entry name" value="E3 ubiquitin-protein ligase SopA"/>
    <property type="match status" value="1"/>
</dbReference>
<dbReference type="Proteomes" id="UP000317728">
    <property type="component" value="Chromosome"/>
</dbReference>
<dbReference type="PANTHER" id="PTHR14136">
    <property type="entry name" value="BTB_POZ DOMAIN-CONTAINING PROTEIN KCTD9"/>
    <property type="match status" value="1"/>
</dbReference>
<reference evidence="1 2" key="1">
    <citation type="submission" date="2019-06" db="EMBL/GenBank/DDBJ databases">
        <title>Whole geneome sequnce of Mycobacteroides chelonae M77 isolated from bovine milk from Meghalaya, India.</title>
        <authorList>
            <person name="Vise E."/>
            <person name="Das S."/>
            <person name="Garg A."/>
            <person name="Ghatak S."/>
            <person name="Shakuntala I."/>
            <person name="Milton A.A.P."/>
            <person name="Karam A."/>
            <person name="Sanjukta R."/>
            <person name="Puro K."/>
            <person name="Sen A."/>
        </authorList>
    </citation>
    <scope>NUCLEOTIDE SEQUENCE [LARGE SCALE GENOMIC DNA]</scope>
    <source>
        <strain evidence="1 2">M77</strain>
    </source>
</reference>
<dbReference type="PANTHER" id="PTHR14136:SF17">
    <property type="entry name" value="BTB_POZ DOMAIN-CONTAINING PROTEIN KCTD9"/>
    <property type="match status" value="1"/>
</dbReference>
<protein>
    <submittedName>
        <fullName evidence="1">Pentapeptide repeat-containing protein</fullName>
    </submittedName>
</protein>
<accession>A0AB73U452</accession>
<dbReference type="AlphaFoldDB" id="A0AB73U452"/>
<dbReference type="RefSeq" id="WP_131828588.1">
    <property type="nucleotide sequence ID" value="NZ_CP041150.1"/>
</dbReference>
<gene>
    <name evidence="1" type="ORF">FJK96_16135</name>
</gene>
<proteinExistence type="predicted"/>
<name>A0AB73U452_MYCCH</name>
<sequence length="316" mass="35154">MSRQSKELQNRWEPEGADYALDALLRGRAESPHGAYEGRVDLRGLAIEQPERVRINDDLARIAKIFKFEKKLIRGVDLSHAVLPEWRVHESTFEDCVFDSARLISLRTYSATFNACSFKNADLREASLGAPVKEKAQGGLYTSCDFTGADLRNVGTEDGTFSHCSFVGTRWYGTRMLTAVFENCDFRDAEIAEVFFDGRGFGKRGPTGLGKNKLAGCDFSTANLHGTSFLAIDFRNVIPPVADRYVLVSDFPRRVEIATDRLTSNGTREAQWLAMRFKSEFVAARALPADAVGMLDFGDLSTEDARLLAAVFELSH</sequence>